<feature type="transmembrane region" description="Helical" evidence="6">
    <location>
        <begin position="135"/>
        <end position="157"/>
    </location>
</feature>
<comment type="subcellular location">
    <subcellularLocation>
        <location evidence="1">Cell membrane</location>
        <topology evidence="1">Multi-pass membrane protein</topology>
    </subcellularLocation>
</comment>
<keyword evidence="4 6" id="KW-1133">Transmembrane helix</keyword>
<feature type="transmembrane region" description="Helical" evidence="6">
    <location>
        <begin position="318"/>
        <end position="335"/>
    </location>
</feature>
<feature type="domain" description="PhoU" evidence="7">
    <location>
        <begin position="369"/>
        <end position="455"/>
    </location>
</feature>
<dbReference type="InterPro" id="IPR004633">
    <property type="entry name" value="NaPi_cotrn-rel/YqeW-like"/>
</dbReference>
<feature type="transmembrane region" description="Helical" evidence="6">
    <location>
        <begin position="249"/>
        <end position="271"/>
    </location>
</feature>
<dbReference type="EMBL" id="UOGF01000111">
    <property type="protein sequence ID" value="VAX33552.1"/>
    <property type="molecule type" value="Genomic_DNA"/>
</dbReference>
<dbReference type="InterPro" id="IPR003841">
    <property type="entry name" value="Na/Pi_transpt"/>
</dbReference>
<dbReference type="NCBIfam" id="NF037997">
    <property type="entry name" value="Na_Pi_symport"/>
    <property type="match status" value="1"/>
</dbReference>
<dbReference type="PANTHER" id="PTHR10010">
    <property type="entry name" value="SOLUTE CARRIER FAMILY 34 SODIUM PHOSPHATE , MEMBER 2-RELATED"/>
    <property type="match status" value="1"/>
</dbReference>
<protein>
    <submittedName>
        <fullName evidence="8">Sodium-dependent phosphate transporter</fullName>
    </submittedName>
</protein>
<dbReference type="InterPro" id="IPR026022">
    <property type="entry name" value="PhoU_dom"/>
</dbReference>
<accession>A0A3B1CYN7</accession>
<sequence length="564" mass="63082">MNSKMVFDMVFHLIGGLGIFLFGMKSMSDGLQAIAGGTLRRLIALVTNNRVMAVIAGIGVTCLVQSSSITTVMAVGFVNSGFMMLNQAMGVILGANIGTTVTGWILVLKIGKYGLPILGIGIFFYLFSKNEKIKYIALAVLGIGMIFFGLELMKNGFKPLRGMEEFRNWFLAFNSDTYLGVLKTAAVGCLLTVIVQSSSATLGITIGLAQTGLIGFETAAALVLGENIGTTITAYLSSIGASTNAKRAAYFHVFFNVIGVLIITALFSFYLPVVRWIMTLSGVSDISLMVMKDGIETYPYITSGIATVHTVFNVANTLIFFPFLPAIATFLNRIVKEKIPQKKRLLTNLDFQMYESSFAAVEQSRFEIEKLSLQTQSMFETLEIFLEGGKNRRKAADEIFERENMIDEVQKEITEFLTHAKGHNLGHDLNMECTRYLLLADEFESISDYIMAIVKLYLRLEEHELEFTTDQKQALEKIHKRVKAFYAHSSEVNQIKDLKDFYQKTMIIRDGIINEIKTFRREHWEFLSKKPGDPLLGTTFTDLLVSYRKINSHIGHMVETYVDE</sequence>
<dbReference type="AlphaFoldDB" id="A0A3B1CYN7"/>
<dbReference type="GO" id="GO:0005886">
    <property type="term" value="C:plasma membrane"/>
    <property type="evidence" value="ECO:0007669"/>
    <property type="project" value="UniProtKB-SubCell"/>
</dbReference>
<dbReference type="SUPFAM" id="SSF109755">
    <property type="entry name" value="PhoU-like"/>
    <property type="match status" value="1"/>
</dbReference>
<organism evidence="8">
    <name type="scientific">hydrothermal vent metagenome</name>
    <dbReference type="NCBI Taxonomy" id="652676"/>
    <lineage>
        <taxon>unclassified sequences</taxon>
        <taxon>metagenomes</taxon>
        <taxon>ecological metagenomes</taxon>
    </lineage>
</organism>
<reference evidence="8" key="1">
    <citation type="submission" date="2018-06" db="EMBL/GenBank/DDBJ databases">
        <authorList>
            <person name="Zhirakovskaya E."/>
        </authorList>
    </citation>
    <scope>NUCLEOTIDE SEQUENCE</scope>
</reference>
<name>A0A3B1CYN7_9ZZZZ</name>
<evidence type="ECO:0000313" key="8">
    <source>
        <dbReference type="EMBL" id="VAX33552.1"/>
    </source>
</evidence>
<dbReference type="Pfam" id="PF02690">
    <property type="entry name" value="Na_Pi_cotrans"/>
    <property type="match status" value="2"/>
</dbReference>
<dbReference type="GO" id="GO:0044341">
    <property type="term" value="P:sodium-dependent phosphate transport"/>
    <property type="evidence" value="ECO:0007669"/>
    <property type="project" value="InterPro"/>
</dbReference>
<evidence type="ECO:0000259" key="7">
    <source>
        <dbReference type="Pfam" id="PF01895"/>
    </source>
</evidence>
<gene>
    <name evidence="8" type="ORF">MNBD_NITROSPIRAE01-1903</name>
</gene>
<evidence type="ECO:0000256" key="5">
    <source>
        <dbReference type="ARBA" id="ARBA00023136"/>
    </source>
</evidence>
<evidence type="ECO:0000256" key="3">
    <source>
        <dbReference type="ARBA" id="ARBA00022692"/>
    </source>
</evidence>
<dbReference type="PANTHER" id="PTHR10010:SF46">
    <property type="entry name" value="SODIUM-DEPENDENT PHOSPHATE TRANSPORT PROTEIN 2B"/>
    <property type="match status" value="1"/>
</dbReference>
<dbReference type="GO" id="GO:0005436">
    <property type="term" value="F:sodium:phosphate symporter activity"/>
    <property type="evidence" value="ECO:0007669"/>
    <property type="project" value="InterPro"/>
</dbReference>
<keyword evidence="2" id="KW-1003">Cell membrane</keyword>
<dbReference type="Gene3D" id="1.20.58.220">
    <property type="entry name" value="Phosphate transport system protein phou homolog 2, domain 2"/>
    <property type="match status" value="1"/>
</dbReference>
<dbReference type="NCBIfam" id="TIGR00704">
    <property type="entry name" value="NaPi_cotrn_rel"/>
    <property type="match status" value="1"/>
</dbReference>
<dbReference type="Pfam" id="PF01895">
    <property type="entry name" value="PhoU"/>
    <property type="match status" value="1"/>
</dbReference>
<keyword evidence="3 6" id="KW-0812">Transmembrane</keyword>
<evidence type="ECO:0000256" key="1">
    <source>
        <dbReference type="ARBA" id="ARBA00004651"/>
    </source>
</evidence>
<evidence type="ECO:0000256" key="2">
    <source>
        <dbReference type="ARBA" id="ARBA00022475"/>
    </source>
</evidence>
<dbReference type="InterPro" id="IPR038078">
    <property type="entry name" value="PhoU-like_sf"/>
</dbReference>
<evidence type="ECO:0000256" key="6">
    <source>
        <dbReference type="SAM" id="Phobius"/>
    </source>
</evidence>
<keyword evidence="5 6" id="KW-0472">Membrane</keyword>
<evidence type="ECO:0000256" key="4">
    <source>
        <dbReference type="ARBA" id="ARBA00022989"/>
    </source>
</evidence>
<proteinExistence type="predicted"/>
<feature type="transmembrane region" description="Helical" evidence="6">
    <location>
        <begin position="113"/>
        <end position="128"/>
    </location>
</feature>